<dbReference type="InterPro" id="IPR016563">
    <property type="entry name" value="Npl4"/>
</dbReference>
<dbReference type="GO" id="GO:0006511">
    <property type="term" value="P:ubiquitin-dependent protein catabolic process"/>
    <property type="evidence" value="ECO:0007669"/>
    <property type="project" value="InterPro"/>
</dbReference>
<keyword evidence="2" id="KW-0732">Signal</keyword>
<keyword evidence="4" id="KW-1185">Reference proteome</keyword>
<evidence type="ECO:0000313" key="4">
    <source>
        <dbReference type="Proteomes" id="UP000095751"/>
    </source>
</evidence>
<protein>
    <recommendedName>
        <fullName evidence="5">Ubiquitin-like domain-containing protein</fullName>
    </recommendedName>
</protein>
<dbReference type="KEGG" id="fcy:FRACYDRAFT_207358"/>
<proteinExistence type="predicted"/>
<feature type="signal peptide" evidence="2">
    <location>
        <begin position="1"/>
        <end position="29"/>
    </location>
</feature>
<gene>
    <name evidence="3" type="ORF">FRACYDRAFT_207358</name>
</gene>
<evidence type="ECO:0000256" key="2">
    <source>
        <dbReference type="SAM" id="SignalP"/>
    </source>
</evidence>
<dbReference type="InParanoid" id="A0A1E7FLK6"/>
<dbReference type="GO" id="GO:0005634">
    <property type="term" value="C:nucleus"/>
    <property type="evidence" value="ECO:0007669"/>
    <property type="project" value="TreeGrafter"/>
</dbReference>
<dbReference type="Proteomes" id="UP000095751">
    <property type="component" value="Unassembled WGS sequence"/>
</dbReference>
<dbReference type="AlphaFoldDB" id="A0A1E7FLK6"/>
<dbReference type="PANTHER" id="PTHR12710:SF0">
    <property type="entry name" value="NUCLEAR PROTEIN LOCALIZATION PROTEIN 4 HOMOLOG"/>
    <property type="match status" value="1"/>
</dbReference>
<organism evidence="3 4">
    <name type="scientific">Fragilariopsis cylindrus CCMP1102</name>
    <dbReference type="NCBI Taxonomy" id="635003"/>
    <lineage>
        <taxon>Eukaryota</taxon>
        <taxon>Sar</taxon>
        <taxon>Stramenopiles</taxon>
        <taxon>Ochrophyta</taxon>
        <taxon>Bacillariophyta</taxon>
        <taxon>Bacillariophyceae</taxon>
        <taxon>Bacillariophycidae</taxon>
        <taxon>Bacillariales</taxon>
        <taxon>Bacillariaceae</taxon>
        <taxon>Fragilariopsis</taxon>
    </lineage>
</organism>
<dbReference type="GO" id="GO:0031625">
    <property type="term" value="F:ubiquitin protein ligase binding"/>
    <property type="evidence" value="ECO:0007669"/>
    <property type="project" value="TreeGrafter"/>
</dbReference>
<accession>A0A1E7FLK6</accession>
<feature type="region of interest" description="Disordered" evidence="1">
    <location>
        <begin position="62"/>
        <end position="96"/>
    </location>
</feature>
<feature type="chain" id="PRO_5009193286" description="Ubiquitin-like domain-containing protein" evidence="2">
    <location>
        <begin position="30"/>
        <end position="680"/>
    </location>
</feature>
<dbReference type="EMBL" id="KV784356">
    <property type="protein sequence ID" value="OEU19049.1"/>
    <property type="molecule type" value="Genomic_DNA"/>
</dbReference>
<evidence type="ECO:0008006" key="5">
    <source>
        <dbReference type="Google" id="ProtNLM"/>
    </source>
</evidence>
<evidence type="ECO:0000256" key="1">
    <source>
        <dbReference type="SAM" id="MobiDB-lite"/>
    </source>
</evidence>
<reference evidence="3 4" key="1">
    <citation type="submission" date="2016-09" db="EMBL/GenBank/DDBJ databases">
        <title>Extensive genetic diversity and differential bi-allelic expression allows diatom success in the polar Southern Ocean.</title>
        <authorList>
            <consortium name="DOE Joint Genome Institute"/>
            <person name="Mock T."/>
            <person name="Otillar R.P."/>
            <person name="Strauss J."/>
            <person name="Dupont C."/>
            <person name="Frickenhaus S."/>
            <person name="Maumus F."/>
            <person name="Mcmullan M."/>
            <person name="Sanges R."/>
            <person name="Schmutz J."/>
            <person name="Toseland A."/>
            <person name="Valas R."/>
            <person name="Veluchamy A."/>
            <person name="Ward B.J."/>
            <person name="Allen A."/>
            <person name="Barry K."/>
            <person name="Falciatore A."/>
            <person name="Ferrante M."/>
            <person name="Fortunato A.E."/>
            <person name="Gloeckner G."/>
            <person name="Gruber A."/>
            <person name="Hipkin R."/>
            <person name="Janech M."/>
            <person name="Kroth P."/>
            <person name="Leese F."/>
            <person name="Lindquist E."/>
            <person name="Lyon B.R."/>
            <person name="Martin J."/>
            <person name="Mayer C."/>
            <person name="Parker M."/>
            <person name="Quesneville H."/>
            <person name="Raymond J."/>
            <person name="Uhlig C."/>
            <person name="Valentin K.U."/>
            <person name="Worden A.Z."/>
            <person name="Armbrust E.V."/>
            <person name="Bowler C."/>
            <person name="Green B."/>
            <person name="Moulton V."/>
            <person name="Van Oosterhout C."/>
            <person name="Grigoriev I."/>
        </authorList>
    </citation>
    <scope>NUCLEOTIDE SEQUENCE [LARGE SCALE GENOMIC DNA]</scope>
    <source>
        <strain evidence="3 4">CCMP1102</strain>
    </source>
</reference>
<name>A0A1E7FLK6_9STRA</name>
<dbReference type="GO" id="GO:0043130">
    <property type="term" value="F:ubiquitin binding"/>
    <property type="evidence" value="ECO:0007669"/>
    <property type="project" value="TreeGrafter"/>
</dbReference>
<feature type="compositionally biased region" description="Low complexity" evidence="1">
    <location>
        <begin position="86"/>
        <end position="96"/>
    </location>
</feature>
<feature type="region of interest" description="Disordered" evidence="1">
    <location>
        <begin position="299"/>
        <end position="322"/>
    </location>
</feature>
<sequence>MFIRTMMMTTTVTMTLFLTLFGRDYSCLAITSPPLFLPLKSTLTLNRSSVVSSSTISFLKQLRGGDGNGNGDGEIDNDGGNGTGTDEGTTTTKTTTTETVGNKILLRIRLPDGSIERIEIEETYIDSFTLNDLLKPFNVPDNASIRIGTGTNTNDIESDGDGDKTLQTLDVKHGSMITIIPSPKVVKENEDNNNDTRVSRLAAATAKKKAATAAASSSSSSKENWNPYPELAKNYDELLLQTKTKRSSRTSLSYSDISKLQSALHIVEPQKDGPILRVYMCRISAERFYSNGITTTTSKSKITSTTKSSRKKKQQQQSQQQTTTNYNCRVGLLLGTIQKERVDKPETALGLTKKKVARTSLSSQTSDSDYCTVGKVHAVWEPPSQQQPASSSSSSSDNNQQQLLYDTTIAKQLMQQERVLLLSKFLGLLPIGWIFSYNDERLKSKRDQSLDKKLGNNDPQALFGNDIMTNEEDGDKFVTLSMDATTGATEAFQLSDVSVQMIYEDMFENVLSSNLRSGDMNSGVVVVDANNNNNNPPIVPMRHEILIDGKETKQLDSVLCLVNTAMLSHVGHYSGGGSSSSSSWNSIKKSNGSLTKKTKKSLLKALEASSSGDGEFLELLSDFNVLVGLDQLLSSHSSNNDDDSDIKMICGLVRKWSRGQKQTTKIDSKLKRKLMTYLGS</sequence>
<evidence type="ECO:0000313" key="3">
    <source>
        <dbReference type="EMBL" id="OEU19049.1"/>
    </source>
</evidence>
<dbReference type="PANTHER" id="PTHR12710">
    <property type="entry name" value="NUCLEAR PROTEIN LOCALIZATION 4"/>
    <property type="match status" value="1"/>
</dbReference>
<dbReference type="OrthoDB" id="10251089at2759"/>